<evidence type="ECO:0000313" key="5">
    <source>
        <dbReference type="Proteomes" id="UP000597762"/>
    </source>
</evidence>
<dbReference type="OrthoDB" id="6043889at2759"/>
<accession>A0A812CCS1</accession>
<evidence type="ECO:0000259" key="3">
    <source>
        <dbReference type="PROSITE" id="PS50055"/>
    </source>
</evidence>
<dbReference type="PRINTS" id="PR00700">
    <property type="entry name" value="PRTYPHPHTASE"/>
</dbReference>
<keyword evidence="1" id="KW-0245">EGF-like domain</keyword>
<dbReference type="GO" id="GO:0004725">
    <property type="term" value="F:protein tyrosine phosphatase activity"/>
    <property type="evidence" value="ECO:0007669"/>
    <property type="project" value="InterPro"/>
</dbReference>
<dbReference type="EMBL" id="CAHIKZ030001349">
    <property type="protein sequence ID" value="CAE1260844.1"/>
    <property type="molecule type" value="Genomic_DNA"/>
</dbReference>
<dbReference type="InterPro" id="IPR029021">
    <property type="entry name" value="Prot-tyrosine_phosphatase-like"/>
</dbReference>
<organism evidence="4 5">
    <name type="scientific">Acanthosepion pharaonis</name>
    <name type="common">Pharaoh cuttlefish</name>
    <name type="synonym">Sepia pharaonis</name>
    <dbReference type="NCBI Taxonomy" id="158019"/>
    <lineage>
        <taxon>Eukaryota</taxon>
        <taxon>Metazoa</taxon>
        <taxon>Spiralia</taxon>
        <taxon>Lophotrochozoa</taxon>
        <taxon>Mollusca</taxon>
        <taxon>Cephalopoda</taxon>
        <taxon>Coleoidea</taxon>
        <taxon>Decapodiformes</taxon>
        <taxon>Sepiida</taxon>
        <taxon>Sepiina</taxon>
        <taxon>Sepiidae</taxon>
        <taxon>Acanthosepion</taxon>
    </lineage>
</organism>
<keyword evidence="5" id="KW-1185">Reference proteome</keyword>
<comment type="caution">
    <text evidence="4">The sequence shown here is derived from an EMBL/GenBank/DDBJ whole genome shotgun (WGS) entry which is preliminary data.</text>
</comment>
<feature type="transmembrane region" description="Helical" evidence="2">
    <location>
        <begin position="427"/>
        <end position="449"/>
    </location>
</feature>
<dbReference type="Proteomes" id="UP000597762">
    <property type="component" value="Unassembled WGS sequence"/>
</dbReference>
<keyword evidence="2" id="KW-1133">Transmembrane helix</keyword>
<evidence type="ECO:0000256" key="1">
    <source>
        <dbReference type="ARBA" id="ARBA00022536"/>
    </source>
</evidence>
<name>A0A812CCS1_ACAPH</name>
<dbReference type="InterPro" id="IPR000242">
    <property type="entry name" value="PTP_cat"/>
</dbReference>
<dbReference type="GO" id="GO:0005044">
    <property type="term" value="F:scavenger receptor activity"/>
    <property type="evidence" value="ECO:0007669"/>
    <property type="project" value="InterPro"/>
</dbReference>
<dbReference type="Gene3D" id="2.170.300.10">
    <property type="entry name" value="Tie2 ligand-binding domain superfamily"/>
    <property type="match status" value="4"/>
</dbReference>
<dbReference type="SMART" id="SM00194">
    <property type="entry name" value="PTPc"/>
    <property type="match status" value="1"/>
</dbReference>
<dbReference type="SMART" id="SM00181">
    <property type="entry name" value="EGF"/>
    <property type="match status" value="7"/>
</dbReference>
<dbReference type="InterPro" id="IPR042635">
    <property type="entry name" value="MEGF10/SREC1/2-like"/>
</dbReference>
<dbReference type="PANTHER" id="PTHR24043">
    <property type="entry name" value="SCAVENGER RECEPTOR CLASS F"/>
    <property type="match status" value="1"/>
</dbReference>
<dbReference type="AlphaFoldDB" id="A0A812CCS1"/>
<dbReference type="PANTHER" id="PTHR24043:SF8">
    <property type="entry name" value="EGF-LIKE DOMAIN-CONTAINING PROTEIN"/>
    <property type="match status" value="1"/>
</dbReference>
<dbReference type="InterPro" id="IPR000742">
    <property type="entry name" value="EGF"/>
</dbReference>
<reference evidence="4" key="1">
    <citation type="submission" date="2021-01" db="EMBL/GenBank/DDBJ databases">
        <authorList>
            <person name="Li R."/>
            <person name="Bekaert M."/>
        </authorList>
    </citation>
    <scope>NUCLEOTIDE SEQUENCE</scope>
    <source>
        <strain evidence="4">Farmed</strain>
    </source>
</reference>
<dbReference type="SUPFAM" id="SSF52799">
    <property type="entry name" value="(Phosphotyrosine protein) phosphatases II"/>
    <property type="match status" value="1"/>
</dbReference>
<gene>
    <name evidence="4" type="ORF">SPHA_32414</name>
</gene>
<protein>
    <recommendedName>
        <fullName evidence="3">Tyrosine-protein phosphatase domain-containing protein</fullName>
    </recommendedName>
</protein>
<evidence type="ECO:0000256" key="2">
    <source>
        <dbReference type="SAM" id="Phobius"/>
    </source>
</evidence>
<dbReference type="Pfam" id="PF00102">
    <property type="entry name" value="Y_phosphatase"/>
    <property type="match status" value="1"/>
</dbReference>
<proteinExistence type="predicted"/>
<feature type="domain" description="Tyrosine-protein phosphatase" evidence="3">
    <location>
        <begin position="520"/>
        <end position="662"/>
    </location>
</feature>
<evidence type="ECO:0000313" key="4">
    <source>
        <dbReference type="EMBL" id="CAE1260844.1"/>
    </source>
</evidence>
<keyword evidence="2" id="KW-0812">Transmembrane</keyword>
<feature type="transmembrane region" description="Helical" evidence="2">
    <location>
        <begin position="690"/>
        <end position="716"/>
    </location>
</feature>
<sequence length="717" mass="80747">MEMVAKKDAIVFILRNAHLYHVRVLMGGREMVAMKNALLANLVMIVRSHVIVLTIPKRHGRCPDGKCEHGYTGDKCQTPCPRGRNGTFCKEGCHCSDLRYCTSTSCTCAAGWMGKGCNEECPSGEFGYYCQETCHCADNSKCNKTDGRCPDGKCELGYTGDNCQTPCPRGRNGTFCKEGCHCSDLRYCTSISCPCAAGWMGYGCNKECPSGKFGYYCQGTCHCVDNTKCNKTDGRCPDGKCRPGYRGDKCQTRCPRGRYGNGCREGCHCRDLIYCKYQSCGGCADGWMGNGCNEACPHGRNGTSCRKGCHCKYPGYCTSISCTCAAGWMGNGCNEACSYGRNGTSCRKGCHCKYPEYCTSTSCICADGWMGNGCNEECDDGTFGDGCQLKCHCADDLQCRHIDGKCLDGKCAVGYKGENCQQVDLNLILPIALVPLLVIFIIIALVIYFRRKNSKRRNHQVKEPSGNIIPMETGILQETNPEILREGYIQAENVYQNVVVLTKDNFLSYVQQKKMEEDPFSDDFLNLDKHAEYSCETGKLSENIRKNRYKTLLPYDYSRVVLHSDGTSSADYINASYINVGDNYIATQGPLEGTIEDFWKMIWQEKCNTIVMLTEIMENGKLKCCVYWPKLNEIENHGKFQIQCVQEKHSMVYIYRILAIKKLFLLYFLINFTFYFFLVKSIFFPCPHPGVYLFIFFLVRPFSSPFFFYLSICFYFY</sequence>
<keyword evidence="2" id="KW-0472">Membrane</keyword>
<feature type="transmembrane region" description="Helical" evidence="2">
    <location>
        <begin position="664"/>
        <end position="684"/>
    </location>
</feature>
<dbReference type="PROSITE" id="PS50055">
    <property type="entry name" value="TYR_PHOSPHATASE_PTP"/>
    <property type="match status" value="1"/>
</dbReference>
<dbReference type="Gene3D" id="3.90.190.10">
    <property type="entry name" value="Protein tyrosine phosphatase superfamily"/>
    <property type="match status" value="1"/>
</dbReference>